<evidence type="ECO:0000313" key="7">
    <source>
        <dbReference type="Proteomes" id="UP000198767"/>
    </source>
</evidence>
<keyword evidence="6" id="KW-0969">Cilium</keyword>
<dbReference type="InterPro" id="IPR001492">
    <property type="entry name" value="Flagellin"/>
</dbReference>
<evidence type="ECO:0000313" key="6">
    <source>
        <dbReference type="EMBL" id="SCZ70105.1"/>
    </source>
</evidence>
<keyword evidence="6" id="KW-0282">Flagellum</keyword>
<dbReference type="Gene3D" id="1.20.1330.10">
    <property type="entry name" value="f41 fragment of flagellin, N-terminal domain"/>
    <property type="match status" value="2"/>
</dbReference>
<dbReference type="PRINTS" id="PR00207">
    <property type="entry name" value="FLAGELLIN"/>
</dbReference>
<evidence type="ECO:0000256" key="3">
    <source>
        <dbReference type="RuleBase" id="RU362073"/>
    </source>
</evidence>
<evidence type="ECO:0000259" key="4">
    <source>
        <dbReference type="Pfam" id="PF00669"/>
    </source>
</evidence>
<name>A0A1G5R7Q0_9RHOB</name>
<reference evidence="6 7" key="1">
    <citation type="submission" date="2016-10" db="EMBL/GenBank/DDBJ databases">
        <authorList>
            <person name="de Groot N.N."/>
        </authorList>
    </citation>
    <scope>NUCLEOTIDE SEQUENCE [LARGE SCALE GENOMIC DNA]</scope>
    <source>
        <strain evidence="6 7">U95</strain>
    </source>
</reference>
<dbReference type="RefSeq" id="WP_090220228.1">
    <property type="nucleotide sequence ID" value="NZ_FMWG01000010.1"/>
</dbReference>
<dbReference type="InterPro" id="IPR001029">
    <property type="entry name" value="Flagellin_N"/>
</dbReference>
<dbReference type="SUPFAM" id="SSF64518">
    <property type="entry name" value="Phase 1 flagellin"/>
    <property type="match status" value="1"/>
</dbReference>
<keyword evidence="3" id="KW-0964">Secreted</keyword>
<dbReference type="InterPro" id="IPR046358">
    <property type="entry name" value="Flagellin_C"/>
</dbReference>
<dbReference type="PANTHER" id="PTHR42792">
    <property type="entry name" value="FLAGELLIN"/>
    <property type="match status" value="1"/>
</dbReference>
<evidence type="ECO:0000256" key="1">
    <source>
        <dbReference type="ARBA" id="ARBA00005709"/>
    </source>
</evidence>
<keyword evidence="7" id="KW-1185">Reference proteome</keyword>
<dbReference type="OrthoDB" id="8328560at2"/>
<dbReference type="STRING" id="1156985.SAMN04488118_11033"/>
<evidence type="ECO:0000259" key="5">
    <source>
        <dbReference type="Pfam" id="PF00700"/>
    </source>
</evidence>
<keyword evidence="2 3" id="KW-0975">Bacterial flagellum</keyword>
<dbReference type="EMBL" id="FMWG01000010">
    <property type="protein sequence ID" value="SCZ70105.1"/>
    <property type="molecule type" value="Genomic_DNA"/>
</dbReference>
<accession>A0A1G5R7Q0</accession>
<organism evidence="6 7">
    <name type="scientific">Epibacterium ulvae</name>
    <dbReference type="NCBI Taxonomy" id="1156985"/>
    <lineage>
        <taxon>Bacteria</taxon>
        <taxon>Pseudomonadati</taxon>
        <taxon>Pseudomonadota</taxon>
        <taxon>Alphaproteobacteria</taxon>
        <taxon>Rhodobacterales</taxon>
        <taxon>Roseobacteraceae</taxon>
        <taxon>Epibacterium</taxon>
    </lineage>
</organism>
<protein>
    <recommendedName>
        <fullName evidence="3">Flagellin</fullName>
    </recommendedName>
</protein>
<dbReference type="Proteomes" id="UP000198767">
    <property type="component" value="Unassembled WGS sequence"/>
</dbReference>
<feature type="domain" description="Flagellin C-terminal" evidence="5">
    <location>
        <begin position="322"/>
        <end position="407"/>
    </location>
</feature>
<comment type="function">
    <text evidence="3">Flagellin is the subunit protein which polymerizes to form the filaments of bacterial flagella.</text>
</comment>
<keyword evidence="6" id="KW-0966">Cell projection</keyword>
<dbReference type="PANTHER" id="PTHR42792:SF2">
    <property type="entry name" value="FLAGELLIN"/>
    <property type="match status" value="1"/>
</dbReference>
<dbReference type="Pfam" id="PF00669">
    <property type="entry name" value="Flagellin_N"/>
    <property type="match status" value="1"/>
</dbReference>
<sequence length="408" mass="41305">MSSILTNNGAMVALQTLKTINMDMEDLQSKISTGKKVADASDNSAVWAIAKTMDSDVSGFKAVSESLSLGSSTVAVAQNAAESITDLLIEMKEKIVAANGDNVDRGLLDDDVQALKDQIDAVVGAAQFNGLNLVDGTVTSTDVLSSLDRDASGAVASSSITVGGQNLSTGAYTAATVFATGTDNNGALVSATGDTFVVGLNAGDTEDIAITNAGNWAVGDTITVQIGDQEASYTVSAGDIVNGNANDIEYIANGLKEAIDELGIAGLDVEYDDPTQSGELQITNNGTDAISINGSYQNAGAGGLADLDTLSVANAVDAGNALDAIDGLIAIASDAAAAFGSAQGRIESQSDFVSKLSDSLTSGIGSLVDADMEKASARLKALQTQQQLGAQALSIANSAPQSLLSLFR</sequence>
<feature type="domain" description="Flagellin N-terminal" evidence="4">
    <location>
        <begin position="4"/>
        <end position="139"/>
    </location>
</feature>
<dbReference type="GO" id="GO:0009288">
    <property type="term" value="C:bacterial-type flagellum"/>
    <property type="evidence" value="ECO:0007669"/>
    <property type="project" value="UniProtKB-SubCell"/>
</dbReference>
<dbReference type="AlphaFoldDB" id="A0A1G5R7Q0"/>
<gene>
    <name evidence="6" type="ORF">SAMN04488118_11033</name>
</gene>
<dbReference type="Pfam" id="PF00700">
    <property type="entry name" value="Flagellin_C"/>
    <property type="match status" value="1"/>
</dbReference>
<dbReference type="GO" id="GO:0005576">
    <property type="term" value="C:extracellular region"/>
    <property type="evidence" value="ECO:0007669"/>
    <property type="project" value="UniProtKB-SubCell"/>
</dbReference>
<comment type="subcellular location">
    <subcellularLocation>
        <location evidence="3">Secreted</location>
    </subcellularLocation>
    <subcellularLocation>
        <location evidence="3">Bacterial flagellum</location>
    </subcellularLocation>
</comment>
<dbReference type="GO" id="GO:0005198">
    <property type="term" value="F:structural molecule activity"/>
    <property type="evidence" value="ECO:0007669"/>
    <property type="project" value="UniProtKB-UniRule"/>
</dbReference>
<comment type="similarity">
    <text evidence="1 3">Belongs to the bacterial flagellin family.</text>
</comment>
<evidence type="ECO:0000256" key="2">
    <source>
        <dbReference type="ARBA" id="ARBA00023143"/>
    </source>
</evidence>
<proteinExistence type="inferred from homology"/>